<evidence type="ECO:0000256" key="3">
    <source>
        <dbReference type="SAM" id="MobiDB-lite"/>
    </source>
</evidence>
<keyword evidence="6" id="KW-1185">Reference proteome</keyword>
<sequence length="435" mass="49785">MSRQTARGSQAARDHVERILSELHERNIERELDIIQYSNVAPHEIDNESTDTPLMDPFRELGGSSAIKDMTNFSLQKFNTLWLSLREHVLAYYNVGRGKRSDVKPKDAFFMTLVMLKEDRTWDSNDKRFKLATTTFTDVVTKFIRMLSPRVYVDLVEERCDEATMRNARTRGTTFSHFPSALYAVGHTFQQSWRPGGSITENGKFYSGKHGLYGLKVEVSVDKRGFAINCSQHAPGATHDITIFKGNKEFHNVKMKKLPGDEMLPDDCPLAEFFFPAEWAILADTGYQGISSFLRGILPKKGRNISRADLSHNDKVAHDRVIVENFCGRLNQLWRITSDKLRLGRDLYDDKFRLCLGLTNVHVSHCPLRQDNGDWYSRSQNKLIQLGQLLKQKRRLAQEKYRAKKRRRLSSTLADLGGEAGASEDAMTQLPSQEY</sequence>
<feature type="domain" description="DDE Tnp4" evidence="4">
    <location>
        <begin position="198"/>
        <end position="360"/>
    </location>
</feature>
<name>V9DW12_PHYNI</name>
<dbReference type="AlphaFoldDB" id="V9DW12"/>
<reference evidence="5 6" key="1">
    <citation type="submission" date="2013-11" db="EMBL/GenBank/DDBJ databases">
        <title>The Genome Sequence of Phytophthora parasitica P1569.</title>
        <authorList>
            <consortium name="The Broad Institute Genomics Platform"/>
            <person name="Russ C."/>
            <person name="Tyler B."/>
            <person name="Panabieres F."/>
            <person name="Shan W."/>
            <person name="Tripathy S."/>
            <person name="Grunwald N."/>
            <person name="Machado M."/>
            <person name="Johnson C.S."/>
            <person name="Arredondo F."/>
            <person name="Hong C."/>
            <person name="Coffey M."/>
            <person name="Young S.K."/>
            <person name="Zeng Q."/>
            <person name="Gargeya S."/>
            <person name="Fitzgerald M."/>
            <person name="Abouelleil A."/>
            <person name="Alvarado L."/>
            <person name="Chapman S.B."/>
            <person name="Gainer-Dewar J."/>
            <person name="Goldberg J."/>
            <person name="Griggs A."/>
            <person name="Gujja S."/>
            <person name="Hansen M."/>
            <person name="Howarth C."/>
            <person name="Imamovic A."/>
            <person name="Ireland A."/>
            <person name="Larimer J."/>
            <person name="McCowan C."/>
            <person name="Murphy C."/>
            <person name="Pearson M."/>
            <person name="Poon T.W."/>
            <person name="Priest M."/>
            <person name="Roberts A."/>
            <person name="Saif S."/>
            <person name="Shea T."/>
            <person name="Sykes S."/>
            <person name="Wortman J."/>
            <person name="Nusbaum C."/>
            <person name="Birren B."/>
        </authorList>
    </citation>
    <scope>NUCLEOTIDE SEQUENCE [LARGE SCALE GENOMIC DNA]</scope>
    <source>
        <strain evidence="5 6">P1569</strain>
    </source>
</reference>
<evidence type="ECO:0000256" key="1">
    <source>
        <dbReference type="ARBA" id="ARBA00001968"/>
    </source>
</evidence>
<proteinExistence type="predicted"/>
<comment type="caution">
    <text evidence="5">The sequence shown here is derived from an EMBL/GenBank/DDBJ whole genome shotgun (WGS) entry which is preliminary data.</text>
</comment>
<evidence type="ECO:0000256" key="2">
    <source>
        <dbReference type="ARBA" id="ARBA00022723"/>
    </source>
</evidence>
<accession>V9DW12</accession>
<dbReference type="Pfam" id="PF13359">
    <property type="entry name" value="DDE_Tnp_4"/>
    <property type="match status" value="1"/>
</dbReference>
<dbReference type="Proteomes" id="UP000018721">
    <property type="component" value="Unassembled WGS sequence"/>
</dbReference>
<dbReference type="OrthoDB" id="116425at2759"/>
<evidence type="ECO:0000313" key="6">
    <source>
        <dbReference type="Proteomes" id="UP000018721"/>
    </source>
</evidence>
<evidence type="ECO:0000259" key="4">
    <source>
        <dbReference type="Pfam" id="PF13359"/>
    </source>
</evidence>
<dbReference type="EMBL" id="ANIZ01004004">
    <property type="protein sequence ID" value="ETI30478.1"/>
    <property type="molecule type" value="Genomic_DNA"/>
</dbReference>
<dbReference type="eggNOG" id="ENOG502SMY9">
    <property type="taxonomic scope" value="Eukaryota"/>
</dbReference>
<protein>
    <recommendedName>
        <fullName evidence="4">DDE Tnp4 domain-containing protein</fullName>
    </recommendedName>
</protein>
<dbReference type="HOGENOM" id="CLU_035877_0_0_1"/>
<comment type="cofactor">
    <cofactor evidence="1">
        <name>a divalent metal cation</name>
        <dbReference type="ChEBI" id="CHEBI:60240"/>
    </cofactor>
</comment>
<dbReference type="GO" id="GO:0046872">
    <property type="term" value="F:metal ion binding"/>
    <property type="evidence" value="ECO:0007669"/>
    <property type="project" value="UniProtKB-KW"/>
</dbReference>
<feature type="region of interest" description="Disordered" evidence="3">
    <location>
        <begin position="410"/>
        <end position="435"/>
    </location>
</feature>
<keyword evidence="2" id="KW-0479">Metal-binding</keyword>
<gene>
    <name evidence="5" type="ORF">F443_22401</name>
</gene>
<evidence type="ECO:0000313" key="5">
    <source>
        <dbReference type="EMBL" id="ETI30478.1"/>
    </source>
</evidence>
<organism evidence="5 6">
    <name type="scientific">Phytophthora nicotianae P1569</name>
    <dbReference type="NCBI Taxonomy" id="1317065"/>
    <lineage>
        <taxon>Eukaryota</taxon>
        <taxon>Sar</taxon>
        <taxon>Stramenopiles</taxon>
        <taxon>Oomycota</taxon>
        <taxon>Peronosporomycetes</taxon>
        <taxon>Peronosporales</taxon>
        <taxon>Peronosporaceae</taxon>
        <taxon>Phytophthora</taxon>
    </lineage>
</organism>
<dbReference type="InterPro" id="IPR027806">
    <property type="entry name" value="HARBI1_dom"/>
</dbReference>